<evidence type="ECO:0000313" key="3">
    <source>
        <dbReference type="Proteomes" id="UP000004828"/>
    </source>
</evidence>
<gene>
    <name evidence="2" type="ORF">ROSINTL182_09181</name>
</gene>
<feature type="region of interest" description="Disordered" evidence="1">
    <location>
        <begin position="24"/>
        <end position="52"/>
    </location>
</feature>
<accession>C7GGW0</accession>
<feature type="compositionally biased region" description="Polar residues" evidence="1">
    <location>
        <begin position="24"/>
        <end position="44"/>
    </location>
</feature>
<sequence length="52" mass="5574">PTIIIVDLIEISTLSEKHSGNIQLINNSDKGSGNTLQLSSQATENKSKVHSI</sequence>
<evidence type="ECO:0000256" key="1">
    <source>
        <dbReference type="SAM" id="MobiDB-lite"/>
    </source>
</evidence>
<proteinExistence type="predicted"/>
<name>C7GGW0_9FIRM</name>
<comment type="caution">
    <text evidence="2">The sequence shown here is derived from an EMBL/GenBank/DDBJ whole genome shotgun (WGS) entry which is preliminary data.</text>
</comment>
<feature type="non-terminal residue" evidence="2">
    <location>
        <position position="1"/>
    </location>
</feature>
<dbReference type="EMBL" id="ABYJ02000256">
    <property type="protein sequence ID" value="EEU98945.1"/>
    <property type="molecule type" value="Genomic_DNA"/>
</dbReference>
<dbReference type="AlphaFoldDB" id="C7GGW0"/>
<dbReference type="HOGENOM" id="CLU_3092331_0_0_9"/>
<reference evidence="2 3" key="1">
    <citation type="submission" date="2009-08" db="EMBL/GenBank/DDBJ databases">
        <authorList>
            <person name="Weinstock G."/>
            <person name="Sodergren E."/>
            <person name="Clifton S."/>
            <person name="Fulton L."/>
            <person name="Fulton B."/>
            <person name="Courtney L."/>
            <person name="Fronick C."/>
            <person name="Harrison M."/>
            <person name="Strong C."/>
            <person name="Farmer C."/>
            <person name="Delahaunty K."/>
            <person name="Markovic C."/>
            <person name="Hall O."/>
            <person name="Minx P."/>
            <person name="Tomlinson C."/>
            <person name="Mitreva M."/>
            <person name="Nelson J."/>
            <person name="Hou S."/>
            <person name="Wollam A."/>
            <person name="Pepin K.H."/>
            <person name="Johnson M."/>
            <person name="Bhonagiri V."/>
            <person name="Nash W.E."/>
            <person name="Warren W."/>
            <person name="Chinwalla A."/>
            <person name="Mardis E.R."/>
            <person name="Wilson R.K."/>
        </authorList>
    </citation>
    <scope>NUCLEOTIDE SEQUENCE [LARGE SCALE GENOMIC DNA]</scope>
    <source>
        <strain evidence="2 3">L1-82</strain>
    </source>
</reference>
<organism evidence="2 3">
    <name type="scientific">Roseburia intestinalis L1-82</name>
    <dbReference type="NCBI Taxonomy" id="536231"/>
    <lineage>
        <taxon>Bacteria</taxon>
        <taxon>Bacillati</taxon>
        <taxon>Bacillota</taxon>
        <taxon>Clostridia</taxon>
        <taxon>Lachnospirales</taxon>
        <taxon>Lachnospiraceae</taxon>
        <taxon>Roseburia</taxon>
    </lineage>
</organism>
<protein>
    <submittedName>
        <fullName evidence="2">Uncharacterized protein</fullName>
    </submittedName>
</protein>
<dbReference type="Proteomes" id="UP000004828">
    <property type="component" value="Unassembled WGS sequence"/>
</dbReference>
<evidence type="ECO:0000313" key="2">
    <source>
        <dbReference type="EMBL" id="EEU98945.1"/>
    </source>
</evidence>